<dbReference type="AlphaFoldDB" id="A0A9D1J2I8"/>
<dbReference type="EMBL" id="DVHC01000016">
    <property type="protein sequence ID" value="HIR58701.1"/>
    <property type="molecule type" value="Genomic_DNA"/>
</dbReference>
<reference evidence="1" key="2">
    <citation type="journal article" date="2021" name="PeerJ">
        <title>Extensive microbial diversity within the chicken gut microbiome revealed by metagenomics and culture.</title>
        <authorList>
            <person name="Gilroy R."/>
            <person name="Ravi A."/>
            <person name="Getino M."/>
            <person name="Pursley I."/>
            <person name="Horton D.L."/>
            <person name="Alikhan N.F."/>
            <person name="Baker D."/>
            <person name="Gharbi K."/>
            <person name="Hall N."/>
            <person name="Watson M."/>
            <person name="Adriaenssens E.M."/>
            <person name="Foster-Nyarko E."/>
            <person name="Jarju S."/>
            <person name="Secka A."/>
            <person name="Antonio M."/>
            <person name="Oren A."/>
            <person name="Chaudhuri R.R."/>
            <person name="La Ragione R."/>
            <person name="Hildebrand F."/>
            <person name="Pallen M.J."/>
        </authorList>
    </citation>
    <scope>NUCLEOTIDE SEQUENCE</scope>
    <source>
        <strain evidence="1">CHK184-20233</strain>
    </source>
</reference>
<evidence type="ECO:0000313" key="1">
    <source>
        <dbReference type="EMBL" id="HIR58701.1"/>
    </source>
</evidence>
<comment type="caution">
    <text evidence="1">The sequence shown here is derived from an EMBL/GenBank/DDBJ whole genome shotgun (WGS) entry which is preliminary data.</text>
</comment>
<evidence type="ECO:0000313" key="2">
    <source>
        <dbReference type="Proteomes" id="UP000824232"/>
    </source>
</evidence>
<sequence>MKKRKPIDKYNYYKKEYAKYLLLIKDKDKLVTYGIDAKIVSYLFKIKYCEELILSKYLLDDLLVLKEKYHFNIAVISSKIREYYCDNNSDYLRLKNKGKNYVKEYGCYGEE</sequence>
<gene>
    <name evidence="1" type="ORF">IAB38_01485</name>
</gene>
<reference evidence="1" key="1">
    <citation type="submission" date="2020-10" db="EMBL/GenBank/DDBJ databases">
        <authorList>
            <person name="Gilroy R."/>
        </authorList>
    </citation>
    <scope>NUCLEOTIDE SEQUENCE</scope>
    <source>
        <strain evidence="1">CHK184-20233</strain>
    </source>
</reference>
<proteinExistence type="predicted"/>
<organism evidence="1 2">
    <name type="scientific">Candidatus Onthousia excrementipullorum</name>
    <dbReference type="NCBI Taxonomy" id="2840884"/>
    <lineage>
        <taxon>Bacteria</taxon>
        <taxon>Bacillati</taxon>
        <taxon>Bacillota</taxon>
        <taxon>Bacilli</taxon>
        <taxon>Candidatus Onthousia</taxon>
    </lineage>
</organism>
<dbReference type="Proteomes" id="UP000824232">
    <property type="component" value="Unassembled WGS sequence"/>
</dbReference>
<protein>
    <submittedName>
        <fullName evidence="1">Uncharacterized protein</fullName>
    </submittedName>
</protein>
<accession>A0A9D1J2I8</accession>
<name>A0A9D1J2I8_9FIRM</name>